<feature type="chain" id="PRO_5004659765" evidence="1">
    <location>
        <begin position="22"/>
        <end position="115"/>
    </location>
</feature>
<protein>
    <submittedName>
        <fullName evidence="2">Putative conserved secreted protein</fullName>
    </submittedName>
</protein>
<sequence length="115" mass="12893">MSKFNLICVILAIISLNYSNCLPLKEQEIDDLIYKLQELKHLNEDFFNDLNHYYDRNLNAIRSYDSTGGNSIGISSRSSAIPKAWRQQRSLDSIGGGNLLKRSSLDSIGGGNLLK</sequence>
<dbReference type="EMBL" id="GANO01004932">
    <property type="protein sequence ID" value="JAB54939.1"/>
    <property type="molecule type" value="mRNA"/>
</dbReference>
<dbReference type="AlphaFoldDB" id="U5ECZ0"/>
<proteinExistence type="evidence at transcript level"/>
<organism evidence="2">
    <name type="scientific">Corethrella appendiculata</name>
    <dbReference type="NCBI Taxonomy" id="1370023"/>
    <lineage>
        <taxon>Eukaryota</taxon>
        <taxon>Metazoa</taxon>
        <taxon>Ecdysozoa</taxon>
        <taxon>Arthropoda</taxon>
        <taxon>Hexapoda</taxon>
        <taxon>Insecta</taxon>
        <taxon>Pterygota</taxon>
        <taxon>Neoptera</taxon>
        <taxon>Endopterygota</taxon>
        <taxon>Diptera</taxon>
        <taxon>Nematocera</taxon>
        <taxon>Culicoidea</taxon>
        <taxon>Chaoboridae</taxon>
        <taxon>Corethrella</taxon>
    </lineage>
</organism>
<reference evidence="2" key="1">
    <citation type="journal article" date="2014" name="Insect Biochem. Mol. Biol.">
        <title>An insight into the sialome of the frog biting fly, Corethrella appendiculata.</title>
        <authorList>
            <person name="Ribeiro J.M.C."/>
            <person name="Chagas A.C."/>
            <person name="Pham V.M."/>
            <person name="Lounibos L.P."/>
            <person name="Calvo E."/>
        </authorList>
    </citation>
    <scope>NUCLEOTIDE SEQUENCE</scope>
    <source>
        <tissue evidence="2">Salivary glands</tissue>
    </source>
</reference>
<accession>U5ECZ0</accession>
<feature type="signal peptide" evidence="1">
    <location>
        <begin position="1"/>
        <end position="21"/>
    </location>
</feature>
<name>U5ECZ0_9DIPT</name>
<keyword evidence="1" id="KW-0732">Signal</keyword>
<evidence type="ECO:0000256" key="1">
    <source>
        <dbReference type="SAM" id="SignalP"/>
    </source>
</evidence>
<evidence type="ECO:0000313" key="2">
    <source>
        <dbReference type="EMBL" id="JAB54939.1"/>
    </source>
</evidence>